<evidence type="ECO:0000313" key="2">
    <source>
        <dbReference type="Proteomes" id="UP000474159"/>
    </source>
</evidence>
<name>A0A6L3T0B6_9HYPH</name>
<keyword evidence="2" id="KW-1185">Reference proteome</keyword>
<dbReference type="Proteomes" id="UP000474159">
    <property type="component" value="Unassembled WGS sequence"/>
</dbReference>
<dbReference type="OrthoDB" id="7862841at2"/>
<dbReference type="EMBL" id="VZZK01000009">
    <property type="protein sequence ID" value="KAB1079365.1"/>
    <property type="molecule type" value="Genomic_DNA"/>
</dbReference>
<dbReference type="AlphaFoldDB" id="A0A6L3T0B6"/>
<reference evidence="1 2" key="1">
    <citation type="submission" date="2019-09" db="EMBL/GenBank/DDBJ databases">
        <title>YIM 48816 draft genome.</title>
        <authorList>
            <person name="Jiang L."/>
        </authorList>
    </citation>
    <scope>NUCLEOTIDE SEQUENCE [LARGE SCALE GENOMIC DNA]</scope>
    <source>
        <strain evidence="1 2">YIM 48816</strain>
    </source>
</reference>
<sequence length="82" mass="9303">MTMHTVWPRLMTPATAARYCDMSLSAFERSCPVTPISLSNEERLDRRMLRYDREALNAWIDALSGRPGEGAEPENWAAKVFG</sequence>
<accession>A0A6L3T0B6</accession>
<proteinExistence type="predicted"/>
<gene>
    <name evidence="1" type="ORF">F6X53_11195</name>
</gene>
<evidence type="ECO:0000313" key="1">
    <source>
        <dbReference type="EMBL" id="KAB1079365.1"/>
    </source>
</evidence>
<evidence type="ECO:0008006" key="3">
    <source>
        <dbReference type="Google" id="ProtNLM"/>
    </source>
</evidence>
<protein>
    <recommendedName>
        <fullName evidence="3">DNA-binding protein</fullName>
    </recommendedName>
</protein>
<organism evidence="1 2">
    <name type="scientific">Methylobacterium soli</name>
    <dbReference type="NCBI Taxonomy" id="553447"/>
    <lineage>
        <taxon>Bacteria</taxon>
        <taxon>Pseudomonadati</taxon>
        <taxon>Pseudomonadota</taxon>
        <taxon>Alphaproteobacteria</taxon>
        <taxon>Hyphomicrobiales</taxon>
        <taxon>Methylobacteriaceae</taxon>
        <taxon>Methylobacterium</taxon>
    </lineage>
</organism>
<dbReference type="RefSeq" id="WP_151000100.1">
    <property type="nucleotide sequence ID" value="NZ_BPQY01000305.1"/>
</dbReference>
<comment type="caution">
    <text evidence="1">The sequence shown here is derived from an EMBL/GenBank/DDBJ whole genome shotgun (WGS) entry which is preliminary data.</text>
</comment>